<feature type="region of interest" description="Disordered" evidence="1">
    <location>
        <begin position="92"/>
        <end position="112"/>
    </location>
</feature>
<dbReference type="Proteomes" id="UP001432322">
    <property type="component" value="Unassembled WGS sequence"/>
</dbReference>
<evidence type="ECO:0000256" key="1">
    <source>
        <dbReference type="SAM" id="MobiDB-lite"/>
    </source>
</evidence>
<gene>
    <name evidence="2" type="ORF">PFISCL1PPCAC_8882</name>
</gene>
<evidence type="ECO:0000313" key="2">
    <source>
        <dbReference type="EMBL" id="GMT17585.1"/>
    </source>
</evidence>
<evidence type="ECO:0008006" key="4">
    <source>
        <dbReference type="Google" id="ProtNLM"/>
    </source>
</evidence>
<proteinExistence type="predicted"/>
<feature type="region of interest" description="Disordered" evidence="1">
    <location>
        <begin position="1"/>
        <end position="23"/>
    </location>
</feature>
<dbReference type="AlphaFoldDB" id="A0AAV5VD19"/>
<sequence length="112" mass="13715">RQKLDSHIRLDHPKEEAKRKEEERRKAEIVREWKREMRIKAASQSPILDMKQTRRNLGVKGRRSERILYECYDCDFESKSRQKLDFHVRLDHPETESKRKEEAKRKAEIVRE</sequence>
<accession>A0AAV5VD19</accession>
<comment type="caution">
    <text evidence="2">The sequence shown here is derived from an EMBL/GenBank/DDBJ whole genome shotgun (WGS) entry which is preliminary data.</text>
</comment>
<keyword evidence="3" id="KW-1185">Reference proteome</keyword>
<name>A0AAV5VD19_9BILA</name>
<feature type="non-terminal residue" evidence="2">
    <location>
        <position position="1"/>
    </location>
</feature>
<feature type="non-terminal residue" evidence="2">
    <location>
        <position position="112"/>
    </location>
</feature>
<dbReference type="EMBL" id="BTSY01000003">
    <property type="protein sequence ID" value="GMT17585.1"/>
    <property type="molecule type" value="Genomic_DNA"/>
</dbReference>
<organism evidence="2 3">
    <name type="scientific">Pristionchus fissidentatus</name>
    <dbReference type="NCBI Taxonomy" id="1538716"/>
    <lineage>
        <taxon>Eukaryota</taxon>
        <taxon>Metazoa</taxon>
        <taxon>Ecdysozoa</taxon>
        <taxon>Nematoda</taxon>
        <taxon>Chromadorea</taxon>
        <taxon>Rhabditida</taxon>
        <taxon>Rhabditina</taxon>
        <taxon>Diplogasteromorpha</taxon>
        <taxon>Diplogasteroidea</taxon>
        <taxon>Neodiplogasteridae</taxon>
        <taxon>Pristionchus</taxon>
    </lineage>
</organism>
<protein>
    <recommendedName>
        <fullName evidence="4">C2H2-type domain-containing protein</fullName>
    </recommendedName>
</protein>
<evidence type="ECO:0000313" key="3">
    <source>
        <dbReference type="Proteomes" id="UP001432322"/>
    </source>
</evidence>
<reference evidence="2" key="1">
    <citation type="submission" date="2023-10" db="EMBL/GenBank/DDBJ databases">
        <title>Genome assembly of Pristionchus species.</title>
        <authorList>
            <person name="Yoshida K."/>
            <person name="Sommer R.J."/>
        </authorList>
    </citation>
    <scope>NUCLEOTIDE SEQUENCE</scope>
    <source>
        <strain evidence="2">RS5133</strain>
    </source>
</reference>